<evidence type="ECO:0000313" key="2">
    <source>
        <dbReference type="EMBL" id="KLU89462.1"/>
    </source>
</evidence>
<reference evidence="2" key="3">
    <citation type="submission" date="2011-03" db="EMBL/GenBank/DDBJ databases">
        <title>Annotation of Magnaporthe poae ATCC 64411.</title>
        <authorList>
            <person name="Ma L.-J."/>
            <person name="Dead R."/>
            <person name="Young S.K."/>
            <person name="Zeng Q."/>
            <person name="Gargeya S."/>
            <person name="Fitzgerald M."/>
            <person name="Haas B."/>
            <person name="Abouelleil A."/>
            <person name="Alvarado L."/>
            <person name="Arachchi H.M."/>
            <person name="Berlin A."/>
            <person name="Brown A."/>
            <person name="Chapman S.B."/>
            <person name="Chen Z."/>
            <person name="Dunbar C."/>
            <person name="Freedman E."/>
            <person name="Gearin G."/>
            <person name="Gellesch M."/>
            <person name="Goldberg J."/>
            <person name="Griggs A."/>
            <person name="Gujja S."/>
            <person name="Heiman D."/>
            <person name="Howarth C."/>
            <person name="Larson L."/>
            <person name="Lui A."/>
            <person name="MacDonald P.J.P."/>
            <person name="Mehta T."/>
            <person name="Montmayeur A."/>
            <person name="Murphy C."/>
            <person name="Neiman D."/>
            <person name="Pearson M."/>
            <person name="Priest M."/>
            <person name="Roberts A."/>
            <person name="Saif S."/>
            <person name="Shea T."/>
            <person name="Shenoy N."/>
            <person name="Sisk P."/>
            <person name="Stolte C."/>
            <person name="Sykes S."/>
            <person name="Yandava C."/>
            <person name="Wortman J."/>
            <person name="Nusbaum C."/>
            <person name="Birren B."/>
        </authorList>
    </citation>
    <scope>NUCLEOTIDE SEQUENCE</scope>
    <source>
        <strain evidence="2">ATCC 64411</strain>
    </source>
</reference>
<accession>A0A0C4E7C2</accession>
<sequence>MPTPKEPQLQAAHLSARAPAGKRTGVVWPAARNNLKPAGRRLKHAGRHLPAGRHSRWSAAPGRSAIRRWIEKQKKGGGSQKACEGRAIALLGYRMGDRYRILPRYELALVFREPTRLARETVTTGDRFLEIGGW</sequence>
<evidence type="ECO:0000313" key="4">
    <source>
        <dbReference type="Proteomes" id="UP000011715"/>
    </source>
</evidence>
<proteinExistence type="predicted"/>
<dbReference type="Proteomes" id="UP000011715">
    <property type="component" value="Unassembled WGS sequence"/>
</dbReference>
<reference evidence="3" key="4">
    <citation type="journal article" date="2015" name="G3 (Bethesda)">
        <title>Genome sequences of three phytopathogenic species of the Magnaporthaceae family of fungi.</title>
        <authorList>
            <person name="Okagaki L.H."/>
            <person name="Nunes C.C."/>
            <person name="Sailsbery J."/>
            <person name="Clay B."/>
            <person name="Brown D."/>
            <person name="John T."/>
            <person name="Oh Y."/>
            <person name="Young N."/>
            <person name="Fitzgerald M."/>
            <person name="Haas B.J."/>
            <person name="Zeng Q."/>
            <person name="Young S."/>
            <person name="Adiconis X."/>
            <person name="Fan L."/>
            <person name="Levin J.Z."/>
            <person name="Mitchell T.K."/>
            <person name="Okubara P.A."/>
            <person name="Farman M.L."/>
            <person name="Kohn L.M."/>
            <person name="Birren B."/>
            <person name="Ma L.-J."/>
            <person name="Dean R.A."/>
        </authorList>
    </citation>
    <scope>NUCLEOTIDE SEQUENCE</scope>
    <source>
        <strain evidence="3">ATCC 64411 / 73-15</strain>
    </source>
</reference>
<name>A0A0C4E7C2_MAGP6</name>
<reference evidence="4" key="2">
    <citation type="submission" date="2010-05" db="EMBL/GenBank/DDBJ databases">
        <title>The genome sequence of Magnaporthe poae strain ATCC 64411.</title>
        <authorList>
            <person name="Ma L.-J."/>
            <person name="Dead R."/>
            <person name="Young S."/>
            <person name="Zeng Q."/>
            <person name="Koehrsen M."/>
            <person name="Alvarado L."/>
            <person name="Berlin A."/>
            <person name="Chapman S.B."/>
            <person name="Chen Z."/>
            <person name="Freedman E."/>
            <person name="Gellesch M."/>
            <person name="Goldberg J."/>
            <person name="Griggs A."/>
            <person name="Gujja S."/>
            <person name="Heilman E.R."/>
            <person name="Heiman D."/>
            <person name="Hepburn T."/>
            <person name="Howarth C."/>
            <person name="Jen D."/>
            <person name="Larson L."/>
            <person name="Mehta T."/>
            <person name="Neiman D."/>
            <person name="Pearson M."/>
            <person name="Roberts A."/>
            <person name="Saif S."/>
            <person name="Shea T."/>
            <person name="Shenoy N."/>
            <person name="Sisk P."/>
            <person name="Stolte C."/>
            <person name="Sykes S."/>
            <person name="Walk T."/>
            <person name="White J."/>
            <person name="Yandava C."/>
            <person name="Haas B."/>
            <person name="Nusbaum C."/>
            <person name="Birren B."/>
        </authorList>
    </citation>
    <scope>NUCLEOTIDE SEQUENCE [LARGE SCALE GENOMIC DNA]</scope>
    <source>
        <strain evidence="4">ATCC 64411 / 73-15</strain>
    </source>
</reference>
<reference evidence="2" key="1">
    <citation type="submission" date="2010-05" db="EMBL/GenBank/DDBJ databases">
        <title>The Genome Sequence of Magnaporthe poae strain ATCC 64411.</title>
        <authorList>
            <consortium name="The Broad Institute Genome Sequencing Platform"/>
            <consortium name="Broad Institute Genome Sequencing Center for Infectious Disease"/>
            <person name="Ma L.-J."/>
            <person name="Dead R."/>
            <person name="Young S."/>
            <person name="Zeng Q."/>
            <person name="Koehrsen M."/>
            <person name="Alvarado L."/>
            <person name="Berlin A."/>
            <person name="Chapman S.B."/>
            <person name="Chen Z."/>
            <person name="Freedman E."/>
            <person name="Gellesch M."/>
            <person name="Goldberg J."/>
            <person name="Griggs A."/>
            <person name="Gujja S."/>
            <person name="Heilman E.R."/>
            <person name="Heiman D."/>
            <person name="Hepburn T."/>
            <person name="Howarth C."/>
            <person name="Jen D."/>
            <person name="Larson L."/>
            <person name="Mehta T."/>
            <person name="Neiman D."/>
            <person name="Pearson M."/>
            <person name="Roberts A."/>
            <person name="Saif S."/>
            <person name="Shea T."/>
            <person name="Shenoy N."/>
            <person name="Sisk P."/>
            <person name="Stolte C."/>
            <person name="Sykes S."/>
            <person name="Walk T."/>
            <person name="White J."/>
            <person name="Yandava C."/>
            <person name="Haas B."/>
            <person name="Nusbaum C."/>
            <person name="Birren B."/>
        </authorList>
    </citation>
    <scope>NUCLEOTIDE SEQUENCE</scope>
    <source>
        <strain evidence="2">ATCC 64411</strain>
    </source>
</reference>
<dbReference type="AlphaFoldDB" id="A0A0C4E7C2"/>
<dbReference type="EMBL" id="ADBL01002040">
    <property type="status" value="NOT_ANNOTATED_CDS"/>
    <property type="molecule type" value="Genomic_DNA"/>
</dbReference>
<organism evidence="3 4">
    <name type="scientific">Magnaporthiopsis poae (strain ATCC 64411 / 73-15)</name>
    <name type="common">Kentucky bluegrass fungus</name>
    <name type="synonym">Magnaporthe poae</name>
    <dbReference type="NCBI Taxonomy" id="644358"/>
    <lineage>
        <taxon>Eukaryota</taxon>
        <taxon>Fungi</taxon>
        <taxon>Dikarya</taxon>
        <taxon>Ascomycota</taxon>
        <taxon>Pezizomycotina</taxon>
        <taxon>Sordariomycetes</taxon>
        <taxon>Sordariomycetidae</taxon>
        <taxon>Magnaporthales</taxon>
        <taxon>Magnaporthaceae</taxon>
        <taxon>Magnaporthiopsis</taxon>
    </lineage>
</organism>
<protein>
    <submittedName>
        <fullName evidence="2 3">Uncharacterized protein</fullName>
    </submittedName>
</protein>
<reference evidence="3" key="5">
    <citation type="submission" date="2015-06" db="UniProtKB">
        <authorList>
            <consortium name="EnsemblFungi"/>
        </authorList>
    </citation>
    <scope>IDENTIFICATION</scope>
    <source>
        <strain evidence="3">ATCC 64411</strain>
    </source>
</reference>
<dbReference type="EMBL" id="GL876973">
    <property type="protein sequence ID" value="KLU89462.1"/>
    <property type="molecule type" value="Genomic_DNA"/>
</dbReference>
<dbReference type="EnsemblFungi" id="MAPG_08433T0">
    <property type="protein sequence ID" value="MAPG_08433T0"/>
    <property type="gene ID" value="MAPG_08433"/>
</dbReference>
<keyword evidence="4" id="KW-1185">Reference proteome</keyword>
<gene>
    <name evidence="2" type="ORF">MAPG_08433</name>
</gene>
<feature type="region of interest" description="Disordered" evidence="1">
    <location>
        <begin position="1"/>
        <end position="22"/>
    </location>
</feature>
<dbReference type="VEuPathDB" id="FungiDB:MAPG_08433"/>
<evidence type="ECO:0000256" key="1">
    <source>
        <dbReference type="SAM" id="MobiDB-lite"/>
    </source>
</evidence>
<evidence type="ECO:0000313" key="3">
    <source>
        <dbReference type="EnsemblFungi" id="MAPG_08433T0"/>
    </source>
</evidence>